<accession>A0A6J8C4Y4</accession>
<dbReference type="Proteomes" id="UP000507470">
    <property type="component" value="Unassembled WGS sequence"/>
</dbReference>
<dbReference type="OrthoDB" id="6137820at2759"/>
<dbReference type="EMBL" id="CACVKT020004466">
    <property type="protein sequence ID" value="CAC5390174.1"/>
    <property type="molecule type" value="Genomic_DNA"/>
</dbReference>
<dbReference type="Pfam" id="PF20266">
    <property type="entry name" value="Mab-21_C"/>
    <property type="match status" value="1"/>
</dbReference>
<dbReference type="PANTHER" id="PTHR10656">
    <property type="entry name" value="CELL FATE DETERMINING PROTEIN MAB21-RELATED"/>
    <property type="match status" value="1"/>
</dbReference>
<organism evidence="2 3">
    <name type="scientific">Mytilus coruscus</name>
    <name type="common">Sea mussel</name>
    <dbReference type="NCBI Taxonomy" id="42192"/>
    <lineage>
        <taxon>Eukaryota</taxon>
        <taxon>Metazoa</taxon>
        <taxon>Spiralia</taxon>
        <taxon>Lophotrochozoa</taxon>
        <taxon>Mollusca</taxon>
        <taxon>Bivalvia</taxon>
        <taxon>Autobranchia</taxon>
        <taxon>Pteriomorphia</taxon>
        <taxon>Mytilida</taxon>
        <taxon>Mytiloidea</taxon>
        <taxon>Mytilidae</taxon>
        <taxon>Mytilinae</taxon>
        <taxon>Mytilus</taxon>
    </lineage>
</organism>
<gene>
    <name evidence="2" type="ORF">MCOR_25289</name>
</gene>
<name>A0A6J8C4Y4_MYTCO</name>
<reference evidence="2 3" key="1">
    <citation type="submission" date="2020-06" db="EMBL/GenBank/DDBJ databases">
        <authorList>
            <person name="Li R."/>
            <person name="Bekaert M."/>
        </authorList>
    </citation>
    <scope>NUCLEOTIDE SEQUENCE [LARGE SCALE GENOMIC DNA]</scope>
    <source>
        <strain evidence="3">wild</strain>
    </source>
</reference>
<dbReference type="AlphaFoldDB" id="A0A6J8C4Y4"/>
<feature type="domain" description="Mab-21-like HhH/H2TH-like" evidence="1">
    <location>
        <begin position="358"/>
        <end position="451"/>
    </location>
</feature>
<evidence type="ECO:0000313" key="3">
    <source>
        <dbReference type="Proteomes" id="UP000507470"/>
    </source>
</evidence>
<protein>
    <recommendedName>
        <fullName evidence="1">Mab-21-like HhH/H2TH-like domain-containing protein</fullName>
    </recommendedName>
</protein>
<dbReference type="PANTHER" id="PTHR10656:SF69">
    <property type="entry name" value="MAB-21-LIKE HHH_H2TH-LIKE DOMAIN-CONTAINING PROTEIN"/>
    <property type="match status" value="1"/>
</dbReference>
<sequence>MDTDYSNQENEDKEHMYGIRKITYWKKYGVKRFPYRGKRKYTPLVYQSDDGGIVISNDVFGLTIRQFERIYKDCLDRRKTHENWIMNLRYPDKASNDYLEYLNSCTDCNKEHLCWTKNDSIENHFVKHLIKTVGTEIDIRKRQLLFILHDKICNANDVDITQISSGSLAEGLNLPGSDVDIMYVDDAVNITRIEKNLIHPVQRTELVMETVTDHPGFTRLRLIAAGKMGSNFISKKCTVSTKAGLYLSTTIFLNQMKQGNTHADYPLHGPCISDAAQTTDYAFCLRSKYFPYNAMPWVLRYRRQWPSDVTIDMIITYGCLLVPTGPKSMPDCNLLWRISFSVAEKQLVHSFNFTQLLCYGLLKLTLNRSVNTNDDVKDLLCSYFLKTALFWVSEEVDIDTFQLPKLFICFSLCLNKLISWVNNCYCPNYFIPEHNMFLGKINQYNNKSLLSVLNSIKYSGISGLMQNLFHSYTCNISCYPPYSETREQSILMLDFLFYRISQTMLYSTEIILNLTKHYKVLTFIEFLQSSESSTFTIDVCKFHYATISLYAAQLLPPPKKINRNYNIRTSYHRHLQNGIQRDAVTGWLLYASFYYVTEQFNVTLRLTEYVLSQCSPDMVFLYKYSEADKDNYRHMVHYSMPLNVKMKTAVVDDVMYLQHSSLIPKELELEVEDTYFKTSPIIIAHCLRFLCYHHIGDTFNRQQALRQLLLPRAVTNSVLSNSLTLIGVCSEINGDKDIAFHCYDKALQCDESICRSAERRKSRLLNI</sequence>
<evidence type="ECO:0000313" key="2">
    <source>
        <dbReference type="EMBL" id="CAC5390174.1"/>
    </source>
</evidence>
<dbReference type="InterPro" id="IPR046906">
    <property type="entry name" value="Mab-21_HhH/H2TH-like"/>
</dbReference>
<dbReference type="InterPro" id="IPR024810">
    <property type="entry name" value="MAB21L/cGLR"/>
</dbReference>
<keyword evidence="3" id="KW-1185">Reference proteome</keyword>
<evidence type="ECO:0000259" key="1">
    <source>
        <dbReference type="Pfam" id="PF20266"/>
    </source>
</evidence>
<dbReference type="SMART" id="SM01265">
    <property type="entry name" value="Mab-21"/>
    <property type="match status" value="1"/>
</dbReference>
<dbReference type="Gene3D" id="1.10.1410.40">
    <property type="match status" value="1"/>
</dbReference>
<proteinExistence type="predicted"/>